<feature type="region of interest" description="Disordered" evidence="5">
    <location>
        <begin position="1"/>
        <end position="37"/>
    </location>
</feature>
<evidence type="ECO:0000256" key="1">
    <source>
        <dbReference type="ARBA" id="ARBA00001974"/>
    </source>
</evidence>
<protein>
    <recommendedName>
        <fullName evidence="6">FAD-dependent oxidoreductase 2 FAD-binding domain-containing protein</fullName>
    </recommendedName>
</protein>
<evidence type="ECO:0000259" key="6">
    <source>
        <dbReference type="Pfam" id="PF00890"/>
    </source>
</evidence>
<keyword evidence="4" id="KW-0560">Oxidoreductase</keyword>
<keyword evidence="2" id="KW-0285">Flavoprotein</keyword>
<evidence type="ECO:0000313" key="8">
    <source>
        <dbReference type="Proteomes" id="UP001465976"/>
    </source>
</evidence>
<organism evidence="7 8">
    <name type="scientific">Marasmius crinis-equi</name>
    <dbReference type="NCBI Taxonomy" id="585013"/>
    <lineage>
        <taxon>Eukaryota</taxon>
        <taxon>Fungi</taxon>
        <taxon>Dikarya</taxon>
        <taxon>Basidiomycota</taxon>
        <taxon>Agaricomycotina</taxon>
        <taxon>Agaricomycetes</taxon>
        <taxon>Agaricomycetidae</taxon>
        <taxon>Agaricales</taxon>
        <taxon>Marasmiineae</taxon>
        <taxon>Marasmiaceae</taxon>
        <taxon>Marasmius</taxon>
    </lineage>
</organism>
<evidence type="ECO:0000256" key="2">
    <source>
        <dbReference type="ARBA" id="ARBA00022630"/>
    </source>
</evidence>
<comment type="cofactor">
    <cofactor evidence="1">
        <name>FAD</name>
        <dbReference type="ChEBI" id="CHEBI:57692"/>
    </cofactor>
</comment>
<evidence type="ECO:0000256" key="3">
    <source>
        <dbReference type="ARBA" id="ARBA00022827"/>
    </source>
</evidence>
<dbReference type="PANTHER" id="PTHR47470">
    <property type="entry name" value="CHOLESTEROL OXIDASE"/>
    <property type="match status" value="1"/>
</dbReference>
<gene>
    <name evidence="7" type="ORF">V5O48_019537</name>
</gene>
<accession>A0ABR3EI59</accession>
<comment type="caution">
    <text evidence="7">The sequence shown here is derived from an EMBL/GenBank/DDBJ whole genome shotgun (WGS) entry which is preliminary data.</text>
</comment>
<dbReference type="Proteomes" id="UP001465976">
    <property type="component" value="Unassembled WGS sequence"/>
</dbReference>
<proteinExistence type="predicted"/>
<evidence type="ECO:0000256" key="4">
    <source>
        <dbReference type="ARBA" id="ARBA00023002"/>
    </source>
</evidence>
<evidence type="ECO:0000256" key="5">
    <source>
        <dbReference type="SAM" id="MobiDB-lite"/>
    </source>
</evidence>
<dbReference type="InterPro" id="IPR036188">
    <property type="entry name" value="FAD/NAD-bd_sf"/>
</dbReference>
<name>A0ABR3EI59_9AGAR</name>
<keyword evidence="8" id="KW-1185">Reference proteome</keyword>
<dbReference type="EMBL" id="JBAHYK010005258">
    <property type="protein sequence ID" value="KAL0562550.1"/>
    <property type="molecule type" value="Genomic_DNA"/>
</dbReference>
<evidence type="ECO:0000313" key="7">
    <source>
        <dbReference type="EMBL" id="KAL0562550.1"/>
    </source>
</evidence>
<feature type="domain" description="FAD-dependent oxidoreductase 2 FAD-binding" evidence="6">
    <location>
        <begin position="46"/>
        <end position="78"/>
    </location>
</feature>
<keyword evidence="3" id="KW-0274">FAD</keyword>
<dbReference type="SUPFAM" id="SSF51905">
    <property type="entry name" value="FAD/NAD(P)-binding domain"/>
    <property type="match status" value="1"/>
</dbReference>
<dbReference type="Pfam" id="PF00890">
    <property type="entry name" value="FAD_binding_2"/>
    <property type="match status" value="1"/>
</dbReference>
<feature type="compositionally biased region" description="Polar residues" evidence="5">
    <location>
        <begin position="1"/>
        <end position="10"/>
    </location>
</feature>
<feature type="non-terminal residue" evidence="7">
    <location>
        <position position="80"/>
    </location>
</feature>
<dbReference type="Gene3D" id="3.50.50.60">
    <property type="entry name" value="FAD/NAD(P)-binding domain"/>
    <property type="match status" value="1"/>
</dbReference>
<dbReference type="InterPro" id="IPR003953">
    <property type="entry name" value="FAD-dep_OxRdtase_2_FAD-bd"/>
</dbReference>
<dbReference type="PANTHER" id="PTHR47470:SF1">
    <property type="entry name" value="FAD-DEPENDENT OXIDOREDUCTASE 2 FAD BINDING DOMAIN-CONTAINING PROTEIN"/>
    <property type="match status" value="1"/>
</dbReference>
<reference evidence="7 8" key="1">
    <citation type="submission" date="2024-02" db="EMBL/GenBank/DDBJ databases">
        <title>A draft genome for the cacao thread blight pathogen Marasmius crinis-equi.</title>
        <authorList>
            <person name="Cohen S.P."/>
            <person name="Baruah I.K."/>
            <person name="Amoako-Attah I."/>
            <person name="Bukari Y."/>
            <person name="Meinhardt L.W."/>
            <person name="Bailey B.A."/>
        </authorList>
    </citation>
    <scope>NUCLEOTIDE SEQUENCE [LARGE SCALE GENOMIC DNA]</scope>
    <source>
        <strain evidence="7 8">GH-76</strain>
    </source>
</reference>
<sequence>MSSTNAQRPSDNLPASGMPPKYTNPNANSKFPRLSRPVPMMRPEYDVVVIGSGYGGGVAASRTARAGKSVAVLEMGKEKW</sequence>
<dbReference type="InterPro" id="IPR052542">
    <property type="entry name" value="Cholesterol_Oxidase"/>
</dbReference>